<evidence type="ECO:0000256" key="1">
    <source>
        <dbReference type="SAM" id="Phobius"/>
    </source>
</evidence>
<reference evidence="4 5" key="1">
    <citation type="submission" date="2017-02" db="EMBL/GenBank/DDBJ databases">
        <title>Draft genome of Saccharomonospora sp. 154.</title>
        <authorList>
            <person name="Alonso-Carmona G.S."/>
            <person name="De La Haba R."/>
            <person name="Vera-Gargallo B."/>
            <person name="Sandoval-Trujillo A.H."/>
            <person name="Ramirez-Duran N."/>
            <person name="Ventosa A."/>
        </authorList>
    </citation>
    <scope>NUCLEOTIDE SEQUENCE [LARGE SCALE GENOMIC DNA]</scope>
    <source>
        <strain evidence="4 5">LRS4.154</strain>
    </source>
</reference>
<dbReference type="InterPro" id="IPR025510">
    <property type="entry name" value="DUF4397"/>
</dbReference>
<feature type="signal peptide" evidence="2">
    <location>
        <begin position="1"/>
        <end position="20"/>
    </location>
</feature>
<evidence type="ECO:0000313" key="4">
    <source>
        <dbReference type="EMBL" id="OQO95004.1"/>
    </source>
</evidence>
<comment type="caution">
    <text evidence="4">The sequence shown here is derived from an EMBL/GenBank/DDBJ whole genome shotgun (WGS) entry which is preliminary data.</text>
</comment>
<accession>A0A1V9ADK5</accession>
<organism evidence="4 5">
    <name type="scientific">Saccharomonospora piscinae</name>
    <dbReference type="NCBI Taxonomy" id="687388"/>
    <lineage>
        <taxon>Bacteria</taxon>
        <taxon>Bacillati</taxon>
        <taxon>Actinomycetota</taxon>
        <taxon>Actinomycetes</taxon>
        <taxon>Pseudonocardiales</taxon>
        <taxon>Pseudonocardiaceae</taxon>
        <taxon>Saccharomonospora</taxon>
    </lineage>
</organism>
<protein>
    <recommendedName>
        <fullName evidence="3">DUF4397 domain-containing protein</fullName>
    </recommendedName>
</protein>
<keyword evidence="5" id="KW-1185">Reference proteome</keyword>
<dbReference type="EMBL" id="MWIH01000002">
    <property type="protein sequence ID" value="OQO95004.1"/>
    <property type="molecule type" value="Genomic_DNA"/>
</dbReference>
<evidence type="ECO:0000259" key="3">
    <source>
        <dbReference type="Pfam" id="PF14344"/>
    </source>
</evidence>
<name>A0A1V9ADK5_SACPI</name>
<dbReference type="Proteomes" id="UP000192591">
    <property type="component" value="Unassembled WGS sequence"/>
</dbReference>
<feature type="chain" id="PRO_5038697451" description="DUF4397 domain-containing protein" evidence="2">
    <location>
        <begin position="21"/>
        <end position="272"/>
    </location>
</feature>
<sequence>MRTRMLAVLGAAATVAAAVAGGGVATAQSTGAVYVVHGIPDTPVDVYVDGERALDDFEPLSVQGPLDLPAGSHEVAVFPADAPDNTGEAVIEATADVPADGNVSLVAHLDEAGAPTLTPYANDISAVPAGQARLAVRHDAAAPAVDVRAGGSPVISGLTNPNEQAVVVPAGTVEADVVLAGTQDVVIGPASLTLEEGTATFVHAVGSADDGTLALVPFTITGLGGAPEGVPAGSGEPAVSGALWVAGGSVLTLALAGGVLLLWRRNPAARGS</sequence>
<dbReference type="STRING" id="1962155.B1813_02795"/>
<feature type="domain" description="DUF4397" evidence="3">
    <location>
        <begin position="32"/>
        <end position="148"/>
    </location>
</feature>
<dbReference type="RefSeq" id="WP_024877450.1">
    <property type="nucleotide sequence ID" value="NZ_AZUM01000008.1"/>
</dbReference>
<keyword evidence="1" id="KW-1133">Transmembrane helix</keyword>
<keyword evidence="1" id="KW-0472">Membrane</keyword>
<evidence type="ECO:0000256" key="2">
    <source>
        <dbReference type="SAM" id="SignalP"/>
    </source>
</evidence>
<evidence type="ECO:0000313" key="5">
    <source>
        <dbReference type="Proteomes" id="UP000192591"/>
    </source>
</evidence>
<dbReference type="AlphaFoldDB" id="A0A1V9ADK5"/>
<keyword evidence="2" id="KW-0732">Signal</keyword>
<proteinExistence type="predicted"/>
<keyword evidence="1" id="KW-0812">Transmembrane</keyword>
<dbReference type="Pfam" id="PF14344">
    <property type="entry name" value="DUF4397"/>
    <property type="match status" value="1"/>
</dbReference>
<dbReference type="OrthoDB" id="5800709at2"/>
<feature type="transmembrane region" description="Helical" evidence="1">
    <location>
        <begin position="241"/>
        <end position="263"/>
    </location>
</feature>
<gene>
    <name evidence="4" type="ORF">B1813_02795</name>
</gene>